<reference evidence="2" key="1">
    <citation type="submission" date="2022-11" db="UniProtKB">
        <authorList>
            <consortium name="WormBaseParasite"/>
        </authorList>
    </citation>
    <scope>IDENTIFICATION</scope>
</reference>
<evidence type="ECO:0000313" key="1">
    <source>
        <dbReference type="Proteomes" id="UP000887565"/>
    </source>
</evidence>
<sequence>MMEPAVIRMVKMWLKQKNLGNSENGDLAI</sequence>
<organism evidence="1 2">
    <name type="scientific">Romanomermis culicivorax</name>
    <name type="common">Nematode worm</name>
    <dbReference type="NCBI Taxonomy" id="13658"/>
    <lineage>
        <taxon>Eukaryota</taxon>
        <taxon>Metazoa</taxon>
        <taxon>Ecdysozoa</taxon>
        <taxon>Nematoda</taxon>
        <taxon>Enoplea</taxon>
        <taxon>Dorylaimia</taxon>
        <taxon>Mermithida</taxon>
        <taxon>Mermithoidea</taxon>
        <taxon>Mermithidae</taxon>
        <taxon>Romanomermis</taxon>
    </lineage>
</organism>
<proteinExistence type="predicted"/>
<dbReference type="Proteomes" id="UP000887565">
    <property type="component" value="Unplaced"/>
</dbReference>
<name>A0A915KQA7_ROMCU</name>
<evidence type="ECO:0000313" key="2">
    <source>
        <dbReference type="WBParaSite" id="nRc.2.0.1.t39898-RA"/>
    </source>
</evidence>
<protein>
    <submittedName>
        <fullName evidence="2">Uncharacterized protein</fullName>
    </submittedName>
</protein>
<dbReference type="WBParaSite" id="nRc.2.0.1.t39898-RA">
    <property type="protein sequence ID" value="nRc.2.0.1.t39898-RA"/>
    <property type="gene ID" value="nRc.2.0.1.g39898"/>
</dbReference>
<dbReference type="AlphaFoldDB" id="A0A915KQA7"/>
<accession>A0A915KQA7</accession>
<keyword evidence="1" id="KW-1185">Reference proteome</keyword>